<dbReference type="Gene3D" id="1.10.287.130">
    <property type="match status" value="1"/>
</dbReference>
<dbReference type="InterPro" id="IPR036097">
    <property type="entry name" value="HisK_dim/P_sf"/>
</dbReference>
<feature type="domain" description="Response regulatory" evidence="4">
    <location>
        <begin position="528"/>
        <end position="645"/>
    </location>
</feature>
<dbReference type="CDD" id="cd17546">
    <property type="entry name" value="REC_hyHK_CKI1_RcsC-like"/>
    <property type="match status" value="1"/>
</dbReference>
<dbReference type="PANTHER" id="PTHR45339">
    <property type="entry name" value="HYBRID SIGNAL TRANSDUCTION HISTIDINE KINASE J"/>
    <property type="match status" value="1"/>
</dbReference>
<keyword evidence="5" id="KW-0418">Kinase</keyword>
<evidence type="ECO:0000256" key="2">
    <source>
        <dbReference type="ARBA" id="ARBA00023012"/>
    </source>
</evidence>
<dbReference type="Gene3D" id="3.40.50.2300">
    <property type="match status" value="1"/>
</dbReference>
<dbReference type="PROSITE" id="PS50109">
    <property type="entry name" value="HIS_KIN"/>
    <property type="match status" value="1"/>
</dbReference>
<accession>A0A1W1CTM9</accession>
<dbReference type="InterPro" id="IPR036890">
    <property type="entry name" value="HATPase_C_sf"/>
</dbReference>
<reference evidence="5" key="1">
    <citation type="submission" date="2016-10" db="EMBL/GenBank/DDBJ databases">
        <authorList>
            <person name="de Groot N.N."/>
        </authorList>
    </citation>
    <scope>NUCLEOTIDE SEQUENCE</scope>
</reference>
<dbReference type="SUPFAM" id="SSF47384">
    <property type="entry name" value="Homodimeric domain of signal transducing histidine kinase"/>
    <property type="match status" value="1"/>
</dbReference>
<dbReference type="Pfam" id="PF00512">
    <property type="entry name" value="HisKA"/>
    <property type="match status" value="1"/>
</dbReference>
<dbReference type="InterPro" id="IPR011006">
    <property type="entry name" value="CheY-like_superfamily"/>
</dbReference>
<dbReference type="Pfam" id="PF02518">
    <property type="entry name" value="HATPase_c"/>
    <property type="match status" value="1"/>
</dbReference>
<dbReference type="GO" id="GO:0000155">
    <property type="term" value="F:phosphorelay sensor kinase activity"/>
    <property type="evidence" value="ECO:0007669"/>
    <property type="project" value="InterPro"/>
</dbReference>
<dbReference type="SMART" id="SM00387">
    <property type="entry name" value="HATPase_c"/>
    <property type="match status" value="1"/>
</dbReference>
<dbReference type="InterPro" id="IPR005467">
    <property type="entry name" value="His_kinase_dom"/>
</dbReference>
<feature type="domain" description="Histidine kinase" evidence="3">
    <location>
        <begin position="169"/>
        <end position="388"/>
    </location>
</feature>
<dbReference type="AlphaFoldDB" id="A0A1W1CTM9"/>
<evidence type="ECO:0000259" key="3">
    <source>
        <dbReference type="PROSITE" id="PS50109"/>
    </source>
</evidence>
<dbReference type="CDD" id="cd00082">
    <property type="entry name" value="HisKA"/>
    <property type="match status" value="1"/>
</dbReference>
<dbReference type="PROSITE" id="PS50110">
    <property type="entry name" value="RESPONSE_REGULATORY"/>
    <property type="match status" value="1"/>
</dbReference>
<dbReference type="PANTHER" id="PTHR45339:SF1">
    <property type="entry name" value="HYBRID SIGNAL TRANSDUCTION HISTIDINE KINASE J"/>
    <property type="match status" value="1"/>
</dbReference>
<sequence>MGVLSLFSSKKTKNKSAITDSKLLFDQYLDKGFYSGIVDNSKTMMLYFFQGKGWIGANKTFFDKMKYKDIDEFISQNDSVRDLFLSEKEEIFTESDKSWLDYIKKYESSGYRVTIAQDRGAVAIIDAKCHTSIENKKFYILELEDVTKLYNAELKTKEVEKLKTRFLANIGHEFRTPMNGVLGFIELFRQTSLDEDQSEYINMISKSSTSLMNNIETLLELSQLQGGRLEIDSYEFNILPEMEKLAYSYYKMGMEKGIKVLTFIDPKLPQELQTDTKKINQIMLSLIQNAVKFTPRGGKVIIEVKLLKRQKNGDCSIGFGVRDNGKGISLEQIALINEPFTTGSHADERLGVGLALSHGLVELFGSDLRIQSKEDAGTYVNFVLNFKGARGQNYKMMPKRKVKVLLLDQKKVEEANFLTIYLRSFALDVVKSNQLDENVYDGIDALYIVANQDDSSWMLELSKYSKKTPVVLLLEEEEKLQTKLTHIVSEVIRKPLLPSQVAKHLYSVSAMSMKETKTKVVEIKKEVNALVVEDNLINQRLIQILLQGYNISVITASNGVEAVQQCNKNKFDIIFMDIDMPEKNGIEATRDIKQNMNINKLTPIIALTAMAMEGDKEMLMESGLDDYMAKPLTRDKLEDMLNKYLKTRA</sequence>
<evidence type="ECO:0000313" key="5">
    <source>
        <dbReference type="EMBL" id="SFV69218.1"/>
    </source>
</evidence>
<dbReference type="EMBL" id="FPHF01000113">
    <property type="protein sequence ID" value="SFV69218.1"/>
    <property type="molecule type" value="Genomic_DNA"/>
</dbReference>
<gene>
    <name evidence="5" type="ORF">MNB_SM-4-806</name>
</gene>
<dbReference type="SMART" id="SM00448">
    <property type="entry name" value="REC"/>
    <property type="match status" value="1"/>
</dbReference>
<protein>
    <submittedName>
        <fullName evidence="5">BarA sensory histidine kinase (= VarS = GacS)</fullName>
    </submittedName>
</protein>
<keyword evidence="5" id="KW-0808">Transferase</keyword>
<dbReference type="InterPro" id="IPR001789">
    <property type="entry name" value="Sig_transdc_resp-reg_receiver"/>
</dbReference>
<dbReference type="SUPFAM" id="SSF52172">
    <property type="entry name" value="CheY-like"/>
    <property type="match status" value="1"/>
</dbReference>
<name>A0A1W1CTM9_9ZZZZ</name>
<proteinExistence type="predicted"/>
<keyword evidence="2" id="KW-0902">Two-component regulatory system</keyword>
<organism evidence="5">
    <name type="scientific">hydrothermal vent metagenome</name>
    <dbReference type="NCBI Taxonomy" id="652676"/>
    <lineage>
        <taxon>unclassified sequences</taxon>
        <taxon>metagenomes</taxon>
        <taxon>ecological metagenomes</taxon>
    </lineage>
</organism>
<dbReference type="InterPro" id="IPR003594">
    <property type="entry name" value="HATPase_dom"/>
</dbReference>
<evidence type="ECO:0000259" key="4">
    <source>
        <dbReference type="PROSITE" id="PS50110"/>
    </source>
</evidence>
<dbReference type="SUPFAM" id="SSF55874">
    <property type="entry name" value="ATPase domain of HSP90 chaperone/DNA topoisomerase II/histidine kinase"/>
    <property type="match status" value="1"/>
</dbReference>
<evidence type="ECO:0000256" key="1">
    <source>
        <dbReference type="ARBA" id="ARBA00022553"/>
    </source>
</evidence>
<dbReference type="SMART" id="SM00388">
    <property type="entry name" value="HisKA"/>
    <property type="match status" value="1"/>
</dbReference>
<dbReference type="Pfam" id="PF00072">
    <property type="entry name" value="Response_reg"/>
    <property type="match status" value="1"/>
</dbReference>
<keyword evidence="1" id="KW-0597">Phosphoprotein</keyword>
<dbReference type="InterPro" id="IPR003661">
    <property type="entry name" value="HisK_dim/P_dom"/>
</dbReference>
<dbReference type="Gene3D" id="3.30.565.10">
    <property type="entry name" value="Histidine kinase-like ATPase, C-terminal domain"/>
    <property type="match status" value="1"/>
</dbReference>